<dbReference type="GeneID" id="5145506"/>
<dbReference type="KEGG" id="rci:RCIX822"/>
<keyword evidence="3" id="KW-1185">Reference proteome</keyword>
<reference evidence="2 3" key="1">
    <citation type="journal article" date="2006" name="Science">
        <title>Genome of rice cluster I archaea -- the key methane producers in the rice rhizosphere.</title>
        <authorList>
            <person name="Erkel C."/>
            <person name="Kube M."/>
            <person name="Reinhardt R."/>
            <person name="Liesack W."/>
        </authorList>
    </citation>
    <scope>NUCLEOTIDE SEQUENCE [LARGE SCALE GENOMIC DNA]</scope>
    <source>
        <strain evidence="3">DSM 22066 / NBRC 105507 / MRE50</strain>
        <strain evidence="2">MRE50</strain>
    </source>
</reference>
<dbReference type="AlphaFoldDB" id="Q0W601"/>
<dbReference type="KEGG" id="rci:RCIX810"/>
<organism evidence="2 3">
    <name type="scientific">Methanocella arvoryzae (strain DSM 22066 / NBRC 105507 / MRE50)</name>
    <dbReference type="NCBI Taxonomy" id="351160"/>
    <lineage>
        <taxon>Archaea</taxon>
        <taxon>Methanobacteriati</taxon>
        <taxon>Methanobacteriota</taxon>
        <taxon>Stenosarchaea group</taxon>
        <taxon>Methanomicrobia</taxon>
        <taxon>Methanocellales</taxon>
        <taxon>Methanocellaceae</taxon>
        <taxon>Methanocella</taxon>
    </lineage>
</organism>
<dbReference type="Proteomes" id="UP000000663">
    <property type="component" value="Chromosome"/>
</dbReference>
<dbReference type="InterPro" id="IPR010863">
    <property type="entry name" value="EarA-like"/>
</dbReference>
<accession>Q0W601</accession>
<dbReference type="InterPro" id="IPR036388">
    <property type="entry name" value="WH-like_DNA-bd_sf"/>
</dbReference>
<gene>
    <name evidence="2" type="ORF">RCIX810</name>
    <name evidence="1" type="ORF">RCIX822</name>
</gene>
<evidence type="ECO:0000313" key="1">
    <source>
        <dbReference type="EMBL" id="CAJ36181.1"/>
    </source>
</evidence>
<dbReference type="eggNOG" id="arCOG03422">
    <property type="taxonomic scope" value="Archaea"/>
</dbReference>
<dbReference type="Pfam" id="PF07381">
    <property type="entry name" value="EarA"/>
    <property type="match status" value="1"/>
</dbReference>
<dbReference type="EMBL" id="AM114193">
    <property type="protein sequence ID" value="CAJ36181.1"/>
    <property type="molecule type" value="Genomic_DNA"/>
</dbReference>
<name>Q0W601_METAR</name>
<dbReference type="SUPFAM" id="SSF46785">
    <property type="entry name" value="Winged helix' DNA-binding domain"/>
    <property type="match status" value="1"/>
</dbReference>
<sequence length="97" mass="10844">MSEFSDDIVASIGRSSVRKKILLYLYHSTASTMYDIARDTRTAYTNATGAIAGFGKRYGKERSLIHLGLVRMEKGNRGLNVYSLTPEGRRLADVLDR</sequence>
<dbReference type="Gene3D" id="1.10.10.10">
    <property type="entry name" value="Winged helix-like DNA-binding domain superfamily/Winged helix DNA-binding domain"/>
    <property type="match status" value="1"/>
</dbReference>
<dbReference type="RefSeq" id="WP_012036324.1">
    <property type="nucleotide sequence ID" value="NC_009464.1"/>
</dbReference>
<dbReference type="InterPro" id="IPR036390">
    <property type="entry name" value="WH_DNA-bd_sf"/>
</dbReference>
<dbReference type="EMBL" id="AM114193">
    <property type="protein sequence ID" value="CAJ36192.1"/>
    <property type="molecule type" value="Genomic_DNA"/>
</dbReference>
<evidence type="ECO:0000313" key="3">
    <source>
        <dbReference type="Proteomes" id="UP000000663"/>
    </source>
</evidence>
<protein>
    <recommendedName>
        <fullName evidence="4">ArnR1-like winged helix-turn-helix domain-containing protein</fullName>
    </recommendedName>
</protein>
<proteinExistence type="predicted"/>
<evidence type="ECO:0008006" key="4">
    <source>
        <dbReference type="Google" id="ProtNLM"/>
    </source>
</evidence>
<evidence type="ECO:0000313" key="2">
    <source>
        <dbReference type="EMBL" id="CAJ36192.1"/>
    </source>
</evidence>